<proteinExistence type="predicted"/>
<feature type="compositionally biased region" description="Basic residues" evidence="1">
    <location>
        <begin position="179"/>
        <end position="222"/>
    </location>
</feature>
<evidence type="ECO:0000256" key="1">
    <source>
        <dbReference type="SAM" id="MobiDB-lite"/>
    </source>
</evidence>
<protein>
    <submittedName>
        <fullName evidence="2">Uncharacterized protein</fullName>
    </submittedName>
</protein>
<organism evidence="2">
    <name type="scientific">viral metagenome</name>
    <dbReference type="NCBI Taxonomy" id="1070528"/>
    <lineage>
        <taxon>unclassified sequences</taxon>
        <taxon>metagenomes</taxon>
        <taxon>organismal metagenomes</taxon>
    </lineage>
</organism>
<dbReference type="EMBL" id="MN739044">
    <property type="protein sequence ID" value="QHS85568.1"/>
    <property type="molecule type" value="Genomic_DNA"/>
</dbReference>
<reference evidence="2" key="1">
    <citation type="journal article" date="2020" name="Nature">
        <title>Giant virus diversity and host interactions through global metagenomics.</title>
        <authorList>
            <person name="Schulz F."/>
            <person name="Roux S."/>
            <person name="Paez-Espino D."/>
            <person name="Jungbluth S."/>
            <person name="Walsh D.A."/>
            <person name="Denef V.J."/>
            <person name="McMahon K.D."/>
            <person name="Konstantinidis K.T."/>
            <person name="Eloe-Fadrosh E.A."/>
            <person name="Kyrpides N.C."/>
            <person name="Woyke T."/>
        </authorList>
    </citation>
    <scope>NUCLEOTIDE SEQUENCE</scope>
    <source>
        <strain evidence="2">GVMAG-M-3300009182-78</strain>
    </source>
</reference>
<evidence type="ECO:0000313" key="2">
    <source>
        <dbReference type="EMBL" id="QHS85568.1"/>
    </source>
</evidence>
<sequence length="222" mass="24873">MSRTTPLSLPKYMRITCKDQTGREFTYEDEQMLSGWDQGFAQNDTILNYGDGPVIKILIEPPPRFDGVTPDVVAYLFNDKYGAYTSENAGPAFEALKMHFYNNLSPSLRRKFDEQLAGQSGELSMIIVPRFVVMNTDFNEEALHRPDSAREAKPHMCVVSSVGSASASSGAATSGYMTRSKKPPAGGKRRKTKRREYKYRQQSKKIRSKRKGKGKGKGKGKK</sequence>
<name>A0A6C0B210_9ZZZZ</name>
<accession>A0A6C0B210</accession>
<dbReference type="AlphaFoldDB" id="A0A6C0B210"/>
<feature type="region of interest" description="Disordered" evidence="1">
    <location>
        <begin position="166"/>
        <end position="222"/>
    </location>
</feature>
<feature type="compositionally biased region" description="Low complexity" evidence="1">
    <location>
        <begin position="166"/>
        <end position="175"/>
    </location>
</feature>